<proteinExistence type="predicted"/>
<organism evidence="2 3">
    <name type="scientific">Streptomyces mirabilis</name>
    <dbReference type="NCBI Taxonomy" id="68239"/>
    <lineage>
        <taxon>Bacteria</taxon>
        <taxon>Bacillati</taxon>
        <taxon>Actinomycetota</taxon>
        <taxon>Actinomycetes</taxon>
        <taxon>Kitasatosporales</taxon>
        <taxon>Streptomycetaceae</taxon>
        <taxon>Streptomyces</taxon>
    </lineage>
</organism>
<keyword evidence="2" id="KW-0614">Plasmid</keyword>
<protein>
    <submittedName>
        <fullName evidence="2">Beta-Ig-H3/fasciclin</fullName>
    </submittedName>
</protein>
<accession>A0ABU3V647</accession>
<geneLocation type="plasmid" evidence="2">
    <name>unnamed2</name>
</geneLocation>
<dbReference type="EMBL" id="JARAKF010000004">
    <property type="protein sequence ID" value="MDU9001632.1"/>
    <property type="molecule type" value="Genomic_DNA"/>
</dbReference>
<evidence type="ECO:0000313" key="3">
    <source>
        <dbReference type="Proteomes" id="UP001257627"/>
    </source>
</evidence>
<keyword evidence="3" id="KW-1185">Reference proteome</keyword>
<sequence>MNLLRKQLAVVSAAVTAAIGGFIIVAPAAQAAGDSAAAGGTAPACIHRMVDGTPDGFSVYLSNYCGKTMRVKVIVDSGGDSPCFTMSAGSNRLWYYTGVFGQYGRTVTC</sequence>
<evidence type="ECO:0000256" key="1">
    <source>
        <dbReference type="SAM" id="SignalP"/>
    </source>
</evidence>
<gene>
    <name evidence="2" type="ORF">PU648_57425</name>
</gene>
<feature type="signal peptide" evidence="1">
    <location>
        <begin position="1"/>
        <end position="31"/>
    </location>
</feature>
<feature type="chain" id="PRO_5045764431" evidence="1">
    <location>
        <begin position="32"/>
        <end position="109"/>
    </location>
</feature>
<dbReference type="Proteomes" id="UP001257627">
    <property type="component" value="Unassembled WGS sequence"/>
</dbReference>
<dbReference type="RefSeq" id="WP_266945897.1">
    <property type="nucleotide sequence ID" value="NZ_JAPEMK010000006.1"/>
</dbReference>
<dbReference type="InterPro" id="IPR036379">
    <property type="entry name" value="A-amylase_inhib_sf"/>
</dbReference>
<keyword evidence="1" id="KW-0732">Signal</keyword>
<dbReference type="Gene3D" id="2.60.40.20">
    <property type="entry name" value="Alpha-amylase inhibitor"/>
    <property type="match status" value="1"/>
</dbReference>
<name>A0ABU3V647_9ACTN</name>
<evidence type="ECO:0000313" key="2">
    <source>
        <dbReference type="EMBL" id="MDU9001632.1"/>
    </source>
</evidence>
<comment type="caution">
    <text evidence="2">The sequence shown here is derived from an EMBL/GenBank/DDBJ whole genome shotgun (WGS) entry which is preliminary data.</text>
</comment>
<reference evidence="2 3" key="1">
    <citation type="submission" date="2023-02" db="EMBL/GenBank/DDBJ databases">
        <authorList>
            <person name="Maleckis M."/>
        </authorList>
    </citation>
    <scope>NUCLEOTIDE SEQUENCE [LARGE SCALE GENOMIC DNA]</scope>
    <source>
        <strain evidence="2 3">P8-A2</strain>
        <plasmid evidence="2">unnamed2</plasmid>
    </source>
</reference>